<feature type="domain" description="HTH luxR-type" evidence="1">
    <location>
        <begin position="268"/>
        <end position="325"/>
    </location>
</feature>
<dbReference type="PANTHER" id="PTHR34293">
    <property type="entry name" value="HTH-TYPE TRANSCRIPTIONAL REGULATOR TRMBL2"/>
    <property type="match status" value="1"/>
</dbReference>
<dbReference type="SUPFAM" id="SSF46894">
    <property type="entry name" value="C-terminal effector domain of the bipartite response regulators"/>
    <property type="match status" value="1"/>
</dbReference>
<dbReference type="Pfam" id="PF00196">
    <property type="entry name" value="GerE"/>
    <property type="match status" value="1"/>
</dbReference>
<dbReference type="RefSeq" id="WP_371939967.1">
    <property type="nucleotide sequence ID" value="NZ_JAXCEH010000003.1"/>
</dbReference>
<dbReference type="InterPro" id="IPR051797">
    <property type="entry name" value="TrmB-like"/>
</dbReference>
<protein>
    <submittedName>
        <fullName evidence="2">Helix-turn-helix transcriptional regulator</fullName>
    </submittedName>
</protein>
<evidence type="ECO:0000259" key="1">
    <source>
        <dbReference type="SMART" id="SM00421"/>
    </source>
</evidence>
<evidence type="ECO:0000313" key="2">
    <source>
        <dbReference type="EMBL" id="MFA1553575.1"/>
    </source>
</evidence>
<proteinExistence type="predicted"/>
<dbReference type="InterPro" id="IPR016032">
    <property type="entry name" value="Sig_transdc_resp-reg_C-effctor"/>
</dbReference>
<gene>
    <name evidence="2" type="ORF">SM436_07715</name>
</gene>
<sequence>MRSLEEKALRLLGGVVETDTLRLYLRLLGVDGCSVEEAADFFGGADQVDALIHAGMAHVRQQTEHAPPRLVPVPMDVVLQHTLVGLARQALADYEKLLGGYQRMGALAAAAGPKGDAPVGQLARLITDSDEVSRLTSTLRGTVQREWLTLSNHTPTEPIEASGVTATPSPVDRGARCRAIYDGDLLEDAAVRDKLEAIAETGVQVRIIPRIRMSLGLADEGVALLPLTSSETAGVLLVQSSVIVGALWEYFDLLWERAIPFGGGGIAENDLPEIQIRILRLQVQGLADETIAERVELSLTTVRRHIKALRENLGIKTRFQLGVVAVQKGLVD</sequence>
<dbReference type="PANTHER" id="PTHR34293:SF1">
    <property type="entry name" value="HTH-TYPE TRANSCRIPTIONAL REGULATOR TRMBL2"/>
    <property type="match status" value="1"/>
</dbReference>
<reference evidence="2 3" key="1">
    <citation type="submission" date="2023-11" db="EMBL/GenBank/DDBJ databases">
        <title>Actinomadura monticuli sp. nov., isolated from volcanic ash.</title>
        <authorList>
            <person name="Lee S.D."/>
            <person name="Yang H."/>
            <person name="Kim I.S."/>
        </authorList>
    </citation>
    <scope>NUCLEOTIDE SEQUENCE [LARGE SCALE GENOMIC DNA]</scope>
    <source>
        <strain evidence="2 3">DSM 45346</strain>
    </source>
</reference>
<dbReference type="Proteomes" id="UP001569904">
    <property type="component" value="Unassembled WGS sequence"/>
</dbReference>
<comment type="caution">
    <text evidence="2">The sequence shown here is derived from an EMBL/GenBank/DDBJ whole genome shotgun (WGS) entry which is preliminary data.</text>
</comment>
<dbReference type="Gene3D" id="1.10.10.10">
    <property type="entry name" value="Winged helix-like DNA-binding domain superfamily/Winged helix DNA-binding domain"/>
    <property type="match status" value="1"/>
</dbReference>
<organism evidence="2 3">
    <name type="scientific">Actinomadura chokoriensis</name>
    <dbReference type="NCBI Taxonomy" id="454156"/>
    <lineage>
        <taxon>Bacteria</taxon>
        <taxon>Bacillati</taxon>
        <taxon>Actinomycetota</taxon>
        <taxon>Actinomycetes</taxon>
        <taxon>Streptosporangiales</taxon>
        <taxon>Thermomonosporaceae</taxon>
        <taxon>Actinomadura</taxon>
    </lineage>
</organism>
<dbReference type="SMART" id="SM00421">
    <property type="entry name" value="HTH_LUXR"/>
    <property type="match status" value="1"/>
</dbReference>
<accession>A0ABV4QUH9</accession>
<dbReference type="InterPro" id="IPR036388">
    <property type="entry name" value="WH-like_DNA-bd_sf"/>
</dbReference>
<name>A0ABV4QUH9_9ACTN</name>
<dbReference type="EMBL" id="JAXCEH010000003">
    <property type="protein sequence ID" value="MFA1553575.1"/>
    <property type="molecule type" value="Genomic_DNA"/>
</dbReference>
<keyword evidence="3" id="KW-1185">Reference proteome</keyword>
<evidence type="ECO:0000313" key="3">
    <source>
        <dbReference type="Proteomes" id="UP001569904"/>
    </source>
</evidence>
<dbReference type="InterPro" id="IPR000792">
    <property type="entry name" value="Tscrpt_reg_LuxR_C"/>
</dbReference>